<protein>
    <submittedName>
        <fullName evidence="1">Uncharacterized protein</fullName>
    </submittedName>
</protein>
<reference evidence="2" key="2">
    <citation type="submission" date="2019-11" db="EMBL/GenBank/DDBJ databases">
        <authorList>
            <person name="Feng L."/>
        </authorList>
    </citation>
    <scope>NUCLEOTIDE SEQUENCE</scope>
    <source>
        <strain evidence="2">BfaecisLFYP10</strain>
    </source>
</reference>
<dbReference type="Proteomes" id="UP000095606">
    <property type="component" value="Unassembled WGS sequence"/>
</dbReference>
<proteinExistence type="predicted"/>
<dbReference type="EMBL" id="CZAE01000046">
    <property type="protein sequence ID" value="CUQ33863.1"/>
    <property type="molecule type" value="Genomic_DNA"/>
</dbReference>
<evidence type="ECO:0000313" key="1">
    <source>
        <dbReference type="EMBL" id="CUQ33863.1"/>
    </source>
</evidence>
<dbReference type="EMBL" id="CACRSZ010000005">
    <property type="protein sequence ID" value="VYS76919.1"/>
    <property type="molecule type" value="Genomic_DNA"/>
</dbReference>
<name>A0A174VGB1_9BACE</name>
<sequence>MILFLFKQIGVSIRDIPELDMFDWENVIR</sequence>
<accession>A0A174VGB1</accession>
<organism evidence="1 3">
    <name type="scientific">Bacteroides faecis</name>
    <dbReference type="NCBI Taxonomy" id="674529"/>
    <lineage>
        <taxon>Bacteria</taxon>
        <taxon>Pseudomonadati</taxon>
        <taxon>Bacteroidota</taxon>
        <taxon>Bacteroidia</taxon>
        <taxon>Bacteroidales</taxon>
        <taxon>Bacteroidaceae</taxon>
        <taxon>Bacteroides</taxon>
    </lineage>
</organism>
<gene>
    <name evidence="2" type="ORF">BFLFYP10_05149</name>
    <name evidence="1" type="ORF">ERS852461_05063</name>
</gene>
<evidence type="ECO:0000313" key="3">
    <source>
        <dbReference type="Proteomes" id="UP000095606"/>
    </source>
</evidence>
<reference evidence="1 3" key="1">
    <citation type="submission" date="2015-09" db="EMBL/GenBank/DDBJ databases">
        <authorList>
            <consortium name="Pathogen Informatics"/>
        </authorList>
    </citation>
    <scope>NUCLEOTIDE SEQUENCE [LARGE SCALE GENOMIC DNA]</scope>
    <source>
        <strain evidence="1 3">2789STDY5834846</strain>
    </source>
</reference>
<evidence type="ECO:0000313" key="2">
    <source>
        <dbReference type="EMBL" id="VYS76919.1"/>
    </source>
</evidence>
<dbReference type="AlphaFoldDB" id="A0A174VGB1"/>
<accession>A0A6N2R9G9</accession>